<dbReference type="Proteomes" id="UP000683551">
    <property type="component" value="Chromosome"/>
</dbReference>
<dbReference type="RefSeq" id="WP_156472641.1">
    <property type="nucleotide sequence ID" value="NZ_CP053675.1"/>
</dbReference>
<evidence type="ECO:0000313" key="2">
    <source>
        <dbReference type="Proteomes" id="UP000683551"/>
    </source>
</evidence>
<organism evidence="1 2">
    <name type="scientific">Ferrovum myxofaciens</name>
    <dbReference type="NCBI Taxonomy" id="416213"/>
    <lineage>
        <taxon>Bacteria</taxon>
        <taxon>Pseudomonadati</taxon>
        <taxon>Pseudomonadota</taxon>
        <taxon>Betaproteobacteria</taxon>
        <taxon>Ferrovales</taxon>
        <taxon>Ferrovaceae</taxon>
        <taxon>Ferrovum</taxon>
    </lineage>
</organism>
<accession>A0A9E6MUI8</accession>
<gene>
    <name evidence="1" type="ORF">JZL65_08410</name>
</gene>
<proteinExistence type="predicted"/>
<protein>
    <submittedName>
        <fullName evidence="1">Uncharacterized protein</fullName>
    </submittedName>
</protein>
<dbReference type="AlphaFoldDB" id="A0A9E6MUI8"/>
<sequence length="58" mass="6515">MGPIVPSAKRRINQQFDEFAVGIKPMGDKDARFAVRSKKAGKIKNQIFSTDCDVLHRP</sequence>
<reference evidence="1" key="1">
    <citation type="submission" date="2021-02" db="EMBL/GenBank/DDBJ databases">
        <title>Comparative genomics of Ferrovum myxofaciens strains, predominant extremophile bacteria forming large biofilm stalactites in acid mine ecosystems.</title>
        <authorList>
            <person name="Burkartova K."/>
            <person name="Ridl J."/>
            <person name="Pajer P."/>
            <person name="Falteisek L."/>
        </authorList>
    </citation>
    <scope>NUCLEOTIDE SEQUENCE</scope>
    <source>
        <strain evidence="1">MI1III</strain>
    </source>
</reference>
<dbReference type="EMBL" id="CP071137">
    <property type="protein sequence ID" value="QWY76531.1"/>
    <property type="molecule type" value="Genomic_DNA"/>
</dbReference>
<evidence type="ECO:0000313" key="1">
    <source>
        <dbReference type="EMBL" id="QWY76531.1"/>
    </source>
</evidence>
<name>A0A9E6MUI8_9PROT</name>